<dbReference type="STRING" id="1856405.BFC17_20175"/>
<accession>A0A1E8FD75</accession>
<protein>
    <submittedName>
        <fullName evidence="2">Uncharacterized protein</fullName>
    </submittedName>
</protein>
<dbReference type="AlphaFoldDB" id="A0A1E8FD75"/>
<dbReference type="OrthoDB" id="9962826at2"/>
<proteinExistence type="predicted"/>
<sequence length="135" mass="14780">MHHSWMSMFPPAEQPLLSENELNTLATLMLPGGHKTSAGAVPAFSAPANKAPENDEDELDPDVLCSNNLSIVKDGGYPKDTAAFTDKYTDVYFTITYSIDADGKPKYTTASHWNKAEQGTLFTIKSAPAYAWKNH</sequence>
<reference evidence="2 3" key="1">
    <citation type="submission" date="2016-09" db="EMBL/GenBank/DDBJ databases">
        <title>Alteromonas lipolytica, a new species isolated from sea water.</title>
        <authorList>
            <person name="Wu Y.-H."/>
            <person name="Cheng H."/>
            <person name="Xu X.-W."/>
        </authorList>
    </citation>
    <scope>NUCLEOTIDE SEQUENCE [LARGE SCALE GENOMIC DNA]</scope>
    <source>
        <strain evidence="2 3">JW12</strain>
    </source>
</reference>
<organism evidence="2 3">
    <name type="scientific">Alteromonas lipolytica</name>
    <dbReference type="NCBI Taxonomy" id="1856405"/>
    <lineage>
        <taxon>Bacteria</taxon>
        <taxon>Pseudomonadati</taxon>
        <taxon>Pseudomonadota</taxon>
        <taxon>Gammaproteobacteria</taxon>
        <taxon>Alteromonadales</taxon>
        <taxon>Alteromonadaceae</taxon>
        <taxon>Alteromonas/Salinimonas group</taxon>
        <taxon>Alteromonas</taxon>
    </lineage>
</organism>
<comment type="caution">
    <text evidence="2">The sequence shown here is derived from an EMBL/GenBank/DDBJ whole genome shotgun (WGS) entry which is preliminary data.</text>
</comment>
<dbReference type="EMBL" id="MJIC01000014">
    <property type="protein sequence ID" value="OFI33885.1"/>
    <property type="molecule type" value="Genomic_DNA"/>
</dbReference>
<keyword evidence="3" id="KW-1185">Reference proteome</keyword>
<evidence type="ECO:0000313" key="2">
    <source>
        <dbReference type="EMBL" id="OFI33885.1"/>
    </source>
</evidence>
<evidence type="ECO:0000313" key="3">
    <source>
        <dbReference type="Proteomes" id="UP000176037"/>
    </source>
</evidence>
<gene>
    <name evidence="2" type="ORF">BFC17_20175</name>
</gene>
<feature type="region of interest" description="Disordered" evidence="1">
    <location>
        <begin position="40"/>
        <end position="61"/>
    </location>
</feature>
<dbReference type="RefSeq" id="WP_070176812.1">
    <property type="nucleotide sequence ID" value="NZ_BMJR01000003.1"/>
</dbReference>
<evidence type="ECO:0000256" key="1">
    <source>
        <dbReference type="SAM" id="MobiDB-lite"/>
    </source>
</evidence>
<dbReference type="Proteomes" id="UP000176037">
    <property type="component" value="Unassembled WGS sequence"/>
</dbReference>
<name>A0A1E8FD75_9ALTE</name>